<feature type="domain" description="RNase H type-1" evidence="4">
    <location>
        <begin position="309"/>
        <end position="382"/>
    </location>
</feature>
<evidence type="ECO:0000256" key="1">
    <source>
        <dbReference type="ARBA" id="ARBA00022737"/>
    </source>
</evidence>
<dbReference type="InterPro" id="IPR036397">
    <property type="entry name" value="RNaseH_sf"/>
</dbReference>
<feature type="compositionally biased region" description="Polar residues" evidence="2">
    <location>
        <begin position="176"/>
        <end position="186"/>
    </location>
</feature>
<dbReference type="CDD" id="cd20805">
    <property type="entry name" value="C1_DGK_rpt2"/>
    <property type="match status" value="1"/>
</dbReference>
<dbReference type="Proteomes" id="UP000823674">
    <property type="component" value="Chromosome A05"/>
</dbReference>
<comment type="caution">
    <text evidence="5">The sequence shown here is derived from an EMBL/GenBank/DDBJ whole genome shotgun (WGS) entry which is preliminary data.</text>
</comment>
<dbReference type="Gene3D" id="3.30.420.10">
    <property type="entry name" value="Ribonuclease H-like superfamily/Ribonuclease H"/>
    <property type="match status" value="1"/>
</dbReference>
<keyword evidence="1" id="KW-0677">Repeat</keyword>
<feature type="domain" description="DC1" evidence="3">
    <location>
        <begin position="15"/>
        <end position="57"/>
    </location>
</feature>
<dbReference type="InterPro" id="IPR046349">
    <property type="entry name" value="C1-like_sf"/>
</dbReference>
<sequence>MAPRTPKRRTVQHFTHIHPLTEFNSAGDFICDGCKTYGSGKTYRCEPCNYDLHDYCATCPLTLPTFIHPQHELSLVVRKQQSTRQNERACDICNESVEGLFYRCKLCEFDVHPLCTQLPQHVRHVLHPAHHLEFRLGGASPCMVCYNPCQSWRYRCELCRFDIHMECILAVCNTSPPDNTEASGTKSKGLKPQGGQPSWSAPWQQPHMGYPYGFGPMGQQPHFGYPHAFGHMGQQPYHPHNFNNFGFMNGFNMNPGHVPEAGSGQKPSPSKGWKMFTIASKLTIGVVSNALFGVSLEETKIIRSIHFREALLFCREHGLNNILLESDSSQLIRAINHEENISELYGILADIFQLSRPPDVLISFAWIPRNQNLVADSLSKEALCMVEAFIAPT</sequence>
<dbReference type="InterPro" id="IPR004146">
    <property type="entry name" value="DC1"/>
</dbReference>
<dbReference type="InterPro" id="IPR044730">
    <property type="entry name" value="RNase_H-like_dom_plant"/>
</dbReference>
<evidence type="ECO:0008006" key="7">
    <source>
        <dbReference type="Google" id="ProtNLM"/>
    </source>
</evidence>
<dbReference type="PANTHER" id="PTHR47841">
    <property type="entry name" value="DIACYLGLYCEROL KINASE THETA-LIKE-RELATED"/>
    <property type="match status" value="1"/>
</dbReference>
<dbReference type="PANTHER" id="PTHR47841:SF7">
    <property type="entry name" value="CYSTEINE_HISTIDINE-RICH C1 DOMAIN PROTEIN"/>
    <property type="match status" value="1"/>
</dbReference>
<dbReference type="Pfam" id="PF13456">
    <property type="entry name" value="RVT_3"/>
    <property type="match status" value="1"/>
</dbReference>
<proteinExistence type="predicted"/>
<evidence type="ECO:0000256" key="2">
    <source>
        <dbReference type="SAM" id="MobiDB-lite"/>
    </source>
</evidence>
<reference evidence="5 6" key="1">
    <citation type="submission" date="2021-03" db="EMBL/GenBank/DDBJ databases">
        <authorList>
            <person name="King G.J."/>
            <person name="Bancroft I."/>
            <person name="Baten A."/>
            <person name="Bloomfield J."/>
            <person name="Borpatragohain P."/>
            <person name="He Z."/>
            <person name="Irish N."/>
            <person name="Irwin J."/>
            <person name="Liu K."/>
            <person name="Mauleon R.P."/>
            <person name="Moore J."/>
            <person name="Morris R."/>
            <person name="Ostergaard L."/>
            <person name="Wang B."/>
            <person name="Wells R."/>
        </authorList>
    </citation>
    <scope>NUCLEOTIDE SEQUENCE [LARGE SCALE GENOMIC DNA]</scope>
    <source>
        <strain evidence="5">R-o-18</strain>
        <tissue evidence="5">Leaf</tissue>
    </source>
</reference>
<accession>A0ABQ7MF72</accession>
<organism evidence="5 6">
    <name type="scientific">Brassica rapa subsp. trilocularis</name>
    <dbReference type="NCBI Taxonomy" id="1813537"/>
    <lineage>
        <taxon>Eukaryota</taxon>
        <taxon>Viridiplantae</taxon>
        <taxon>Streptophyta</taxon>
        <taxon>Embryophyta</taxon>
        <taxon>Tracheophyta</taxon>
        <taxon>Spermatophyta</taxon>
        <taxon>Magnoliopsida</taxon>
        <taxon>eudicotyledons</taxon>
        <taxon>Gunneridae</taxon>
        <taxon>Pentapetalae</taxon>
        <taxon>rosids</taxon>
        <taxon>malvids</taxon>
        <taxon>Brassicales</taxon>
        <taxon>Brassicaceae</taxon>
        <taxon>Brassiceae</taxon>
        <taxon>Brassica</taxon>
    </lineage>
</organism>
<evidence type="ECO:0000313" key="5">
    <source>
        <dbReference type="EMBL" id="KAG5396141.1"/>
    </source>
</evidence>
<dbReference type="Pfam" id="PF03107">
    <property type="entry name" value="C1_2"/>
    <property type="match status" value="2"/>
</dbReference>
<evidence type="ECO:0000259" key="4">
    <source>
        <dbReference type="Pfam" id="PF13456"/>
    </source>
</evidence>
<feature type="region of interest" description="Disordered" evidence="2">
    <location>
        <begin position="176"/>
        <end position="200"/>
    </location>
</feature>
<evidence type="ECO:0000259" key="3">
    <source>
        <dbReference type="Pfam" id="PF03107"/>
    </source>
</evidence>
<feature type="domain" description="DC1" evidence="3">
    <location>
        <begin position="67"/>
        <end position="115"/>
    </location>
</feature>
<dbReference type="SUPFAM" id="SSF57889">
    <property type="entry name" value="Cysteine-rich domain"/>
    <property type="match status" value="1"/>
</dbReference>
<name>A0ABQ7MF72_BRACM</name>
<protein>
    <recommendedName>
        <fullName evidence="7">Phorbol-ester/DAG-type domain-containing protein</fullName>
    </recommendedName>
</protein>
<gene>
    <name evidence="5" type="primary">A05p009670.1_BraROA</name>
    <name evidence="5" type="ORF">IGI04_017955</name>
</gene>
<dbReference type="Gene3D" id="3.30.60.20">
    <property type="match status" value="1"/>
</dbReference>
<dbReference type="InterPro" id="IPR002156">
    <property type="entry name" value="RNaseH_domain"/>
</dbReference>
<keyword evidence="6" id="KW-1185">Reference proteome</keyword>
<dbReference type="EMBL" id="JADBGQ010000005">
    <property type="protein sequence ID" value="KAG5396141.1"/>
    <property type="molecule type" value="Genomic_DNA"/>
</dbReference>
<dbReference type="CDD" id="cd06222">
    <property type="entry name" value="RNase_H_like"/>
    <property type="match status" value="1"/>
</dbReference>
<evidence type="ECO:0000313" key="6">
    <source>
        <dbReference type="Proteomes" id="UP000823674"/>
    </source>
</evidence>